<dbReference type="InterPro" id="IPR001958">
    <property type="entry name" value="Tet-R_TetA/multi-R_MdtG-like"/>
</dbReference>
<feature type="transmembrane region" description="Helical" evidence="7">
    <location>
        <begin position="471"/>
        <end position="493"/>
    </location>
</feature>
<dbReference type="InterPro" id="IPR011701">
    <property type="entry name" value="MFS"/>
</dbReference>
<feature type="region of interest" description="Disordered" evidence="6">
    <location>
        <begin position="48"/>
        <end position="75"/>
    </location>
</feature>
<name>A0AAI8YFS3_9PEZI</name>
<evidence type="ECO:0000256" key="7">
    <source>
        <dbReference type="SAM" id="Phobius"/>
    </source>
</evidence>
<evidence type="ECO:0000256" key="6">
    <source>
        <dbReference type="SAM" id="MobiDB-lite"/>
    </source>
</evidence>
<dbReference type="PANTHER" id="PTHR23504">
    <property type="entry name" value="MAJOR FACILITATOR SUPERFAMILY DOMAIN-CONTAINING PROTEIN 10"/>
    <property type="match status" value="1"/>
</dbReference>
<feature type="transmembrane region" description="Helical" evidence="7">
    <location>
        <begin position="505"/>
        <end position="525"/>
    </location>
</feature>
<feature type="transmembrane region" description="Helical" evidence="7">
    <location>
        <begin position="137"/>
        <end position="154"/>
    </location>
</feature>
<sequence>MKGRKDETIEDDDNTLSEVRYDPENEPTEAASLELGLGLRDENGQTAALRRSGGGNLEIETGAGSVQARERRQKLSNPSKKVVAWRDLPKKRQLVVITLARLSEPLVQTSLQAYMFYQLRWFDPSLPDAVISSQAGILHASFTAAQFFTAMIWGRVADSKWAGRKSVILIGLMGTLVSCLGFGFSKTFHQALFFRCLGGATNGNIGVLRTMISEIVREKKYQSRAFLILPMTFNIGVIIGPVLGGLLSDPAGSYPDTFGKVDFFLKYPYAPPNLLSAVFLFISMVMCWMNLEETLDACRDQRDLGIILGRKVGALFRRNKSSIAYTPLHSRDTSVSTDTEMSPVTPRYSDDSPRTPPPKKANNGRRYTRTLPFRQIFTRNVTFTLIAHFFLAFHVGTFNSLWFVFLSTPVYNPAKADPPGFSPELPFRFTGGLGLPPRSVGLAMAVLGVMGITMQLFLYPRLSSRLGTVRSWRVSLFLFPLAYTLMPFLSIVPSTTTPPGQKTGLAVWAVIAGVLFIQVTGRTFALPAQTILVNNCTPHPSVLGTVHGLGMSASSFARTIGPILCGYLYGVGLSRGLVGGVFWGLAGVAVGGIVVSFWVREGNGHEIWLEGDEEE</sequence>
<organism evidence="9 10">
    <name type="scientific">Anthostomella pinea</name>
    <dbReference type="NCBI Taxonomy" id="933095"/>
    <lineage>
        <taxon>Eukaryota</taxon>
        <taxon>Fungi</taxon>
        <taxon>Dikarya</taxon>
        <taxon>Ascomycota</taxon>
        <taxon>Pezizomycotina</taxon>
        <taxon>Sordariomycetes</taxon>
        <taxon>Xylariomycetidae</taxon>
        <taxon>Xylariales</taxon>
        <taxon>Xylariaceae</taxon>
        <taxon>Anthostomella</taxon>
    </lineage>
</organism>
<evidence type="ECO:0000256" key="5">
    <source>
        <dbReference type="ARBA" id="ARBA00023136"/>
    </source>
</evidence>
<keyword evidence="3 7" id="KW-0812">Transmembrane</keyword>
<evidence type="ECO:0000313" key="9">
    <source>
        <dbReference type="EMBL" id="CAJ2503223.1"/>
    </source>
</evidence>
<protein>
    <submittedName>
        <fullName evidence="9">Uu.00g106170.m01.CDS01</fullName>
    </submittedName>
</protein>
<feature type="transmembrane region" description="Helical" evidence="7">
    <location>
        <begin position="267"/>
        <end position="291"/>
    </location>
</feature>
<reference evidence="9" key="1">
    <citation type="submission" date="2023-10" db="EMBL/GenBank/DDBJ databases">
        <authorList>
            <person name="Hackl T."/>
        </authorList>
    </citation>
    <scope>NUCLEOTIDE SEQUENCE</scope>
</reference>
<keyword evidence="5 7" id="KW-0472">Membrane</keyword>
<dbReference type="InterPro" id="IPR036259">
    <property type="entry name" value="MFS_trans_sf"/>
</dbReference>
<evidence type="ECO:0000256" key="3">
    <source>
        <dbReference type="ARBA" id="ARBA00022692"/>
    </source>
</evidence>
<dbReference type="Pfam" id="PF07690">
    <property type="entry name" value="MFS_1"/>
    <property type="match status" value="1"/>
</dbReference>
<feature type="region of interest" description="Disordered" evidence="6">
    <location>
        <begin position="1"/>
        <end position="27"/>
    </location>
</feature>
<dbReference type="Gene3D" id="1.20.1250.20">
    <property type="entry name" value="MFS general substrate transporter like domains"/>
    <property type="match status" value="1"/>
</dbReference>
<comment type="caution">
    <text evidence="9">The sequence shown here is derived from an EMBL/GenBank/DDBJ whole genome shotgun (WGS) entry which is preliminary data.</text>
</comment>
<evidence type="ECO:0000259" key="8">
    <source>
        <dbReference type="PROSITE" id="PS50850"/>
    </source>
</evidence>
<accession>A0AAI8YFS3</accession>
<feature type="transmembrane region" description="Helical" evidence="7">
    <location>
        <begin position="224"/>
        <end position="247"/>
    </location>
</feature>
<dbReference type="Proteomes" id="UP001295740">
    <property type="component" value="Unassembled WGS sequence"/>
</dbReference>
<dbReference type="SUPFAM" id="SSF103473">
    <property type="entry name" value="MFS general substrate transporter"/>
    <property type="match status" value="1"/>
</dbReference>
<evidence type="ECO:0000313" key="10">
    <source>
        <dbReference type="Proteomes" id="UP001295740"/>
    </source>
</evidence>
<dbReference type="PANTHER" id="PTHR23504:SF6">
    <property type="entry name" value="MULTIDRUG TRANSPORTER, PUTATIVE (AFU_ORTHOLOGUE AFUA_4G08740)-RELATED"/>
    <property type="match status" value="1"/>
</dbReference>
<dbReference type="InterPro" id="IPR020846">
    <property type="entry name" value="MFS_dom"/>
</dbReference>
<evidence type="ECO:0000256" key="1">
    <source>
        <dbReference type="ARBA" id="ARBA00004141"/>
    </source>
</evidence>
<dbReference type="PROSITE" id="PS50850">
    <property type="entry name" value="MFS"/>
    <property type="match status" value="1"/>
</dbReference>
<dbReference type="AlphaFoldDB" id="A0AAI8YFS3"/>
<comment type="subcellular location">
    <subcellularLocation>
        <location evidence="1">Membrane</location>
        <topology evidence="1">Multi-pass membrane protein</topology>
    </subcellularLocation>
</comment>
<feature type="transmembrane region" description="Helical" evidence="7">
    <location>
        <begin position="381"/>
        <end position="405"/>
    </location>
</feature>
<dbReference type="GO" id="GO:0016020">
    <property type="term" value="C:membrane"/>
    <property type="evidence" value="ECO:0007669"/>
    <property type="project" value="UniProtKB-SubCell"/>
</dbReference>
<dbReference type="CDD" id="cd17330">
    <property type="entry name" value="MFS_SLC46_TetA_like"/>
    <property type="match status" value="1"/>
</dbReference>
<dbReference type="GO" id="GO:0022857">
    <property type="term" value="F:transmembrane transporter activity"/>
    <property type="evidence" value="ECO:0007669"/>
    <property type="project" value="InterPro"/>
</dbReference>
<feature type="domain" description="Major facilitator superfamily (MFS) profile" evidence="8">
    <location>
        <begin position="93"/>
        <end position="604"/>
    </location>
</feature>
<feature type="transmembrane region" description="Helical" evidence="7">
    <location>
        <begin position="581"/>
        <end position="599"/>
    </location>
</feature>
<keyword evidence="4 7" id="KW-1133">Transmembrane helix</keyword>
<dbReference type="EMBL" id="CAUWAG010000004">
    <property type="protein sequence ID" value="CAJ2503223.1"/>
    <property type="molecule type" value="Genomic_DNA"/>
</dbReference>
<gene>
    <name evidence="9" type="ORF">KHLLAP_LOCUS3691</name>
</gene>
<feature type="region of interest" description="Disordered" evidence="6">
    <location>
        <begin position="329"/>
        <end position="365"/>
    </location>
</feature>
<keyword evidence="10" id="KW-1185">Reference proteome</keyword>
<proteinExistence type="predicted"/>
<evidence type="ECO:0000256" key="2">
    <source>
        <dbReference type="ARBA" id="ARBA00022448"/>
    </source>
</evidence>
<dbReference type="PRINTS" id="PR01035">
    <property type="entry name" value="TCRTETA"/>
</dbReference>
<feature type="compositionally biased region" description="Polar residues" evidence="6">
    <location>
        <begin position="333"/>
        <end position="342"/>
    </location>
</feature>
<evidence type="ECO:0000256" key="4">
    <source>
        <dbReference type="ARBA" id="ARBA00022989"/>
    </source>
</evidence>
<feature type="transmembrane region" description="Helical" evidence="7">
    <location>
        <begin position="440"/>
        <end position="459"/>
    </location>
</feature>
<feature type="transmembrane region" description="Helical" evidence="7">
    <location>
        <begin position="166"/>
        <end position="185"/>
    </location>
</feature>
<keyword evidence="2" id="KW-0813">Transport</keyword>